<evidence type="ECO:0000256" key="3">
    <source>
        <dbReference type="ARBA" id="ARBA00022692"/>
    </source>
</evidence>
<dbReference type="PANTHER" id="PTHR35007">
    <property type="entry name" value="INTEGRAL MEMBRANE PROTEIN-RELATED"/>
    <property type="match status" value="1"/>
</dbReference>
<keyword evidence="9" id="KW-1185">Reference proteome</keyword>
<dbReference type="OrthoDB" id="3267562at2"/>
<organism evidence="8 9">
    <name type="scientific">Agromyces protaetiae</name>
    <dbReference type="NCBI Taxonomy" id="2509455"/>
    <lineage>
        <taxon>Bacteria</taxon>
        <taxon>Bacillati</taxon>
        <taxon>Actinomycetota</taxon>
        <taxon>Actinomycetes</taxon>
        <taxon>Micrococcales</taxon>
        <taxon>Microbacteriaceae</taxon>
        <taxon>Agromyces</taxon>
    </lineage>
</organism>
<feature type="transmembrane region" description="Helical" evidence="6">
    <location>
        <begin position="187"/>
        <end position="208"/>
    </location>
</feature>
<dbReference type="Pfam" id="PF00482">
    <property type="entry name" value="T2SSF"/>
    <property type="match status" value="1"/>
</dbReference>
<evidence type="ECO:0000256" key="4">
    <source>
        <dbReference type="ARBA" id="ARBA00022989"/>
    </source>
</evidence>
<sequence length="365" mass="36707">MTGGAHSLTRLPAWARPRRRASAADACETAATVAERLAVLLGVGVSPALAWRLLADALREEQATDASGSPSTGATGRVAVPVLVAGAAALAAEAGEPVDEAIIGTLAGEAEMKTRTTRSTRRSDSAETAATSRAWLALAAAWRVAVEAGAPLGQTLRSIADALRDEAHLARTVSTALAGPRASARMVAALPLVAVGFGVLLGFDTLGVLTGSPLGLACAGVGAALLVAGTRWNASLAATASRTPTWPGLESELLAVAMTGGLPLGRARDLVRAALAGSVPEASGHPSVDATVALSTRAGAPVAELLRADAARLRRDARASGLQRAETLAVRLLLPLGVCVLPAFVLLGVAPLMLSVVTGTLLEAP</sequence>
<dbReference type="InterPro" id="IPR018076">
    <property type="entry name" value="T2SS_GspF_dom"/>
</dbReference>
<dbReference type="PANTHER" id="PTHR35007:SF4">
    <property type="entry name" value="CONSERVED TRANSMEMBRANE PROTEIN-RELATED"/>
    <property type="match status" value="1"/>
</dbReference>
<keyword evidence="2" id="KW-1003">Cell membrane</keyword>
<dbReference type="GO" id="GO:0005886">
    <property type="term" value="C:plasma membrane"/>
    <property type="evidence" value="ECO:0007669"/>
    <property type="project" value="UniProtKB-SubCell"/>
</dbReference>
<evidence type="ECO:0000256" key="1">
    <source>
        <dbReference type="ARBA" id="ARBA00004651"/>
    </source>
</evidence>
<keyword evidence="3 6" id="KW-0812">Transmembrane</keyword>
<feature type="transmembrane region" description="Helical" evidence="6">
    <location>
        <begin position="332"/>
        <end position="357"/>
    </location>
</feature>
<evidence type="ECO:0000256" key="2">
    <source>
        <dbReference type="ARBA" id="ARBA00022475"/>
    </source>
</evidence>
<dbReference type="KEGG" id="agf:ET445_16390"/>
<evidence type="ECO:0000313" key="9">
    <source>
        <dbReference type="Proteomes" id="UP000291259"/>
    </source>
</evidence>
<keyword evidence="4 6" id="KW-1133">Transmembrane helix</keyword>
<evidence type="ECO:0000259" key="7">
    <source>
        <dbReference type="Pfam" id="PF00482"/>
    </source>
</evidence>
<feature type="transmembrane region" description="Helical" evidence="6">
    <location>
        <begin position="214"/>
        <end position="234"/>
    </location>
</feature>
<dbReference type="RefSeq" id="WP_129192219.1">
    <property type="nucleotide sequence ID" value="NZ_CP035491.1"/>
</dbReference>
<proteinExistence type="predicted"/>
<evidence type="ECO:0000256" key="6">
    <source>
        <dbReference type="SAM" id="Phobius"/>
    </source>
</evidence>
<feature type="domain" description="Type II secretion system protein GspF" evidence="7">
    <location>
        <begin position="122"/>
        <end position="199"/>
    </location>
</feature>
<evidence type="ECO:0000256" key="5">
    <source>
        <dbReference type="ARBA" id="ARBA00023136"/>
    </source>
</evidence>
<comment type="subcellular location">
    <subcellularLocation>
        <location evidence="1">Cell membrane</location>
        <topology evidence="1">Multi-pass membrane protein</topology>
    </subcellularLocation>
</comment>
<evidence type="ECO:0000313" key="8">
    <source>
        <dbReference type="EMBL" id="QAY74675.1"/>
    </source>
</evidence>
<name>A0A4P6FFF3_9MICO</name>
<accession>A0A4P6FFF3</accession>
<keyword evidence="5 6" id="KW-0472">Membrane</keyword>
<dbReference type="EMBL" id="CP035491">
    <property type="protein sequence ID" value="QAY74675.1"/>
    <property type="molecule type" value="Genomic_DNA"/>
</dbReference>
<dbReference type="Proteomes" id="UP000291259">
    <property type="component" value="Chromosome"/>
</dbReference>
<protein>
    <submittedName>
        <fullName evidence="8">Pilus assembly protein TadB</fullName>
    </submittedName>
</protein>
<dbReference type="AlphaFoldDB" id="A0A4P6FFF3"/>
<reference evidence="8 9" key="1">
    <citation type="submission" date="2019-01" db="EMBL/GenBank/DDBJ databases">
        <title>Genome sequencing of strain FW100M-8.</title>
        <authorList>
            <person name="Heo J."/>
            <person name="Kim S.-J."/>
            <person name="Kim J.-S."/>
            <person name="Hong S.-B."/>
            <person name="Kwon S.-W."/>
        </authorList>
    </citation>
    <scope>NUCLEOTIDE SEQUENCE [LARGE SCALE GENOMIC DNA]</scope>
    <source>
        <strain evidence="8 9">FW100M-8</strain>
    </source>
</reference>
<gene>
    <name evidence="8" type="ORF">ET445_16390</name>
</gene>